<dbReference type="Proteomes" id="UP001066276">
    <property type="component" value="Chromosome 7"/>
</dbReference>
<feature type="compositionally biased region" description="Basic and acidic residues" evidence="1">
    <location>
        <begin position="34"/>
        <end position="50"/>
    </location>
</feature>
<sequence>MVQRRRQYKSTTGIGAGRPRSSRTWRNRRLQKPPRPEQKQPLRGGAERRLNRNQRKPLRTAADPGKLNERAATLQEKRSLSRYGEWYKGKRGETGGAGKRARKEKKRGTRHREHYEERKTKGDTARGALRRKEKKGDTTRGALQERGGKGAMTGNTGKKQSKQKSDKRQQRQS</sequence>
<feature type="region of interest" description="Disordered" evidence="1">
    <location>
        <begin position="1"/>
        <end position="173"/>
    </location>
</feature>
<dbReference type="EMBL" id="JANPWB010000011">
    <property type="protein sequence ID" value="KAJ1129189.1"/>
    <property type="molecule type" value="Genomic_DNA"/>
</dbReference>
<dbReference type="AlphaFoldDB" id="A0AAV7PPR1"/>
<protein>
    <submittedName>
        <fullName evidence="2">Uncharacterized protein</fullName>
    </submittedName>
</protein>
<organism evidence="2 3">
    <name type="scientific">Pleurodeles waltl</name>
    <name type="common">Iberian ribbed newt</name>
    <dbReference type="NCBI Taxonomy" id="8319"/>
    <lineage>
        <taxon>Eukaryota</taxon>
        <taxon>Metazoa</taxon>
        <taxon>Chordata</taxon>
        <taxon>Craniata</taxon>
        <taxon>Vertebrata</taxon>
        <taxon>Euteleostomi</taxon>
        <taxon>Amphibia</taxon>
        <taxon>Batrachia</taxon>
        <taxon>Caudata</taxon>
        <taxon>Salamandroidea</taxon>
        <taxon>Salamandridae</taxon>
        <taxon>Pleurodelinae</taxon>
        <taxon>Pleurodeles</taxon>
    </lineage>
</organism>
<comment type="caution">
    <text evidence="2">The sequence shown here is derived from an EMBL/GenBank/DDBJ whole genome shotgun (WGS) entry which is preliminary data.</text>
</comment>
<accession>A0AAV7PPR1</accession>
<evidence type="ECO:0000313" key="2">
    <source>
        <dbReference type="EMBL" id="KAJ1129189.1"/>
    </source>
</evidence>
<evidence type="ECO:0000256" key="1">
    <source>
        <dbReference type="SAM" id="MobiDB-lite"/>
    </source>
</evidence>
<reference evidence="2" key="1">
    <citation type="journal article" date="2022" name="bioRxiv">
        <title>Sequencing and chromosome-scale assembly of the giantPleurodeles waltlgenome.</title>
        <authorList>
            <person name="Brown T."/>
            <person name="Elewa A."/>
            <person name="Iarovenko S."/>
            <person name="Subramanian E."/>
            <person name="Araus A.J."/>
            <person name="Petzold A."/>
            <person name="Susuki M."/>
            <person name="Suzuki K.-i.T."/>
            <person name="Hayashi T."/>
            <person name="Toyoda A."/>
            <person name="Oliveira C."/>
            <person name="Osipova E."/>
            <person name="Leigh N.D."/>
            <person name="Simon A."/>
            <person name="Yun M.H."/>
        </authorList>
    </citation>
    <scope>NUCLEOTIDE SEQUENCE</scope>
    <source>
        <strain evidence="2">20211129_DDA</strain>
        <tissue evidence="2">Liver</tissue>
    </source>
</reference>
<feature type="compositionally biased region" description="Basic residues" evidence="1">
    <location>
        <begin position="20"/>
        <end position="32"/>
    </location>
</feature>
<proteinExistence type="predicted"/>
<name>A0AAV7PPR1_PLEWA</name>
<feature type="compositionally biased region" description="Basic and acidic residues" evidence="1">
    <location>
        <begin position="113"/>
        <end position="124"/>
    </location>
</feature>
<keyword evidence="3" id="KW-1185">Reference proteome</keyword>
<feature type="compositionally biased region" description="Basic residues" evidence="1">
    <location>
        <begin position="99"/>
        <end position="112"/>
    </location>
</feature>
<gene>
    <name evidence="2" type="ORF">NDU88_007560</name>
</gene>
<evidence type="ECO:0000313" key="3">
    <source>
        <dbReference type="Proteomes" id="UP001066276"/>
    </source>
</evidence>
<feature type="compositionally biased region" description="Basic and acidic residues" evidence="1">
    <location>
        <begin position="163"/>
        <end position="173"/>
    </location>
</feature>
<feature type="compositionally biased region" description="Basic and acidic residues" evidence="1">
    <location>
        <begin position="75"/>
        <end position="93"/>
    </location>
</feature>